<name>A0A286G4B6_9BACT</name>
<dbReference type="Proteomes" id="UP000219452">
    <property type="component" value="Unassembled WGS sequence"/>
</dbReference>
<dbReference type="AlphaFoldDB" id="A0A286G4B6"/>
<proteinExistence type="predicted"/>
<organism evidence="1 2">
    <name type="scientific">Spirosoma fluviale</name>
    <dbReference type="NCBI Taxonomy" id="1597977"/>
    <lineage>
        <taxon>Bacteria</taxon>
        <taxon>Pseudomonadati</taxon>
        <taxon>Bacteroidota</taxon>
        <taxon>Cytophagia</taxon>
        <taxon>Cytophagales</taxon>
        <taxon>Cytophagaceae</taxon>
        <taxon>Spirosoma</taxon>
    </lineage>
</organism>
<evidence type="ECO:0000313" key="1">
    <source>
        <dbReference type="EMBL" id="SOD90371.1"/>
    </source>
</evidence>
<sequence length="45" mass="4954">MTFSMNQISRNYNAFSFKLLSKNTKVDTLTNVLIISSNIGGALSI</sequence>
<gene>
    <name evidence="1" type="ORF">SAMN06269250_3393</name>
</gene>
<reference evidence="2" key="1">
    <citation type="submission" date="2017-09" db="EMBL/GenBank/DDBJ databases">
        <authorList>
            <person name="Varghese N."/>
            <person name="Submissions S."/>
        </authorList>
    </citation>
    <scope>NUCLEOTIDE SEQUENCE [LARGE SCALE GENOMIC DNA]</scope>
    <source>
        <strain evidence="2">DSM 29961</strain>
    </source>
</reference>
<keyword evidence="2" id="KW-1185">Reference proteome</keyword>
<protein>
    <submittedName>
        <fullName evidence="1">Uncharacterized protein</fullName>
    </submittedName>
</protein>
<evidence type="ECO:0000313" key="2">
    <source>
        <dbReference type="Proteomes" id="UP000219452"/>
    </source>
</evidence>
<accession>A0A286G4B6</accession>
<dbReference type="EMBL" id="OCNH01000002">
    <property type="protein sequence ID" value="SOD90371.1"/>
    <property type="molecule type" value="Genomic_DNA"/>
</dbReference>